<dbReference type="EMBL" id="JACHXN010000020">
    <property type="protein sequence ID" value="MBB3148475.1"/>
    <property type="molecule type" value="Genomic_DNA"/>
</dbReference>
<protein>
    <recommendedName>
        <fullName evidence="1">Glyoxalase-like domain-containing protein</fullName>
    </recommendedName>
</protein>
<proteinExistence type="predicted"/>
<name>A0A839UEV0_9HYPH</name>
<dbReference type="SUPFAM" id="SSF54593">
    <property type="entry name" value="Glyoxalase/Bleomycin resistance protein/Dihydroxybiphenyl dioxygenase"/>
    <property type="match status" value="1"/>
</dbReference>
<evidence type="ECO:0000313" key="3">
    <source>
        <dbReference type="Proteomes" id="UP000554520"/>
    </source>
</evidence>
<gene>
    <name evidence="2" type="ORF">FHS21_004923</name>
</gene>
<dbReference type="AlphaFoldDB" id="A0A839UEV0"/>
<dbReference type="Gene3D" id="3.10.180.10">
    <property type="entry name" value="2,3-Dihydroxybiphenyl 1,2-Dioxygenase, domain 1"/>
    <property type="match status" value="1"/>
</dbReference>
<dbReference type="RefSeq" id="WP_183664306.1">
    <property type="nucleotide sequence ID" value="NZ_JACHXN010000020.1"/>
</dbReference>
<dbReference type="Proteomes" id="UP000554520">
    <property type="component" value="Unassembled WGS sequence"/>
</dbReference>
<keyword evidence="3" id="KW-1185">Reference proteome</keyword>
<feature type="domain" description="Glyoxalase-like" evidence="1">
    <location>
        <begin position="5"/>
        <end position="174"/>
    </location>
</feature>
<accession>A0A839UEV0</accession>
<evidence type="ECO:0000259" key="1">
    <source>
        <dbReference type="Pfam" id="PF13468"/>
    </source>
</evidence>
<comment type="caution">
    <text evidence="2">The sequence shown here is derived from an EMBL/GenBank/DDBJ whole genome shotgun (WGS) entry which is preliminary data.</text>
</comment>
<evidence type="ECO:0000313" key="2">
    <source>
        <dbReference type="EMBL" id="MBB3148475.1"/>
    </source>
</evidence>
<dbReference type="InterPro" id="IPR029068">
    <property type="entry name" value="Glyas_Bleomycin-R_OHBP_Dase"/>
</dbReference>
<reference evidence="2 3" key="1">
    <citation type="submission" date="2020-08" db="EMBL/GenBank/DDBJ databases">
        <title>Genomic Encyclopedia of Type Strains, Phase III (KMG-III): the genomes of soil and plant-associated and newly described type strains.</title>
        <authorList>
            <person name="Whitman W."/>
        </authorList>
    </citation>
    <scope>NUCLEOTIDE SEQUENCE [LARGE SCALE GENOMIC DNA]</scope>
    <source>
        <strain evidence="2 3">CECT 7015</strain>
    </source>
</reference>
<dbReference type="InterPro" id="IPR025870">
    <property type="entry name" value="Glyoxalase-like_dom"/>
</dbReference>
<organism evidence="2 3">
    <name type="scientific">Phyllobacterium trifolii</name>
    <dbReference type="NCBI Taxonomy" id="300193"/>
    <lineage>
        <taxon>Bacteria</taxon>
        <taxon>Pseudomonadati</taxon>
        <taxon>Pseudomonadota</taxon>
        <taxon>Alphaproteobacteria</taxon>
        <taxon>Hyphomicrobiales</taxon>
        <taxon>Phyllobacteriaceae</taxon>
        <taxon>Phyllobacterium</taxon>
    </lineage>
</organism>
<sequence length="261" mass="28535">MTGTLDHIVINTVTKMDDAAALFEALGFNLTPRGYHSLGSLNHLMMTRGAYLELVGVPPTGLQRADVLESPPGLNGLVLKSVDADGTYRDLASLGLEPSHPVGFSRPVTIDGAEAMARFRIVRLPSAMFPAGRVYFCEHLTPDYVWRPEWFDHPNGFLGFGTLTVDTPDMARDIGLYAKVCDRPAMPLENGARLAIDGCTIDLITGAKASFRAITLVFDELDVIRMRASAQPDLVWKDWPDGSTTLDIPSLHVTLHCRRAS</sequence>
<dbReference type="PANTHER" id="PTHR40265:SF1">
    <property type="entry name" value="GLYOXALASE-LIKE DOMAIN-CONTAINING PROTEIN"/>
    <property type="match status" value="1"/>
</dbReference>
<dbReference type="PANTHER" id="PTHR40265">
    <property type="entry name" value="BLL2707 PROTEIN"/>
    <property type="match status" value="1"/>
</dbReference>
<dbReference type="Pfam" id="PF13468">
    <property type="entry name" value="Glyoxalase_3"/>
    <property type="match status" value="1"/>
</dbReference>